<evidence type="ECO:0000256" key="6">
    <source>
        <dbReference type="SAM" id="MobiDB-lite"/>
    </source>
</evidence>
<name>A0A3Q0D310_MESAU</name>
<reference evidence="10" key="1">
    <citation type="submission" date="2025-08" db="UniProtKB">
        <authorList>
            <consortium name="RefSeq"/>
        </authorList>
    </citation>
    <scope>IDENTIFICATION</scope>
    <source>
        <tissue evidence="10">Liver</tissue>
    </source>
</reference>
<evidence type="ECO:0000256" key="3">
    <source>
        <dbReference type="ARBA" id="ARBA00022658"/>
    </source>
</evidence>
<dbReference type="PROSITE" id="PS00741">
    <property type="entry name" value="DH_1"/>
    <property type="match status" value="1"/>
</dbReference>
<dbReference type="FunFam" id="2.30.29.30:FF:000151">
    <property type="entry name" value="Rho guanine nucleotide exchange factor 3"/>
    <property type="match status" value="1"/>
</dbReference>
<dbReference type="OrthoDB" id="1716625at2759"/>
<feature type="domain" description="PH" evidence="7">
    <location>
        <begin position="345"/>
        <end position="503"/>
    </location>
</feature>
<evidence type="ECO:0000256" key="5">
    <source>
        <dbReference type="ARBA" id="ARBA00043905"/>
    </source>
</evidence>
<organism evidence="9 10">
    <name type="scientific">Mesocricetus auratus</name>
    <name type="common">Golden hamster</name>
    <dbReference type="NCBI Taxonomy" id="10036"/>
    <lineage>
        <taxon>Eukaryota</taxon>
        <taxon>Metazoa</taxon>
        <taxon>Chordata</taxon>
        <taxon>Craniata</taxon>
        <taxon>Vertebrata</taxon>
        <taxon>Euteleostomi</taxon>
        <taxon>Mammalia</taxon>
        <taxon>Eutheria</taxon>
        <taxon>Euarchontoglires</taxon>
        <taxon>Glires</taxon>
        <taxon>Rodentia</taxon>
        <taxon>Myomorpha</taxon>
        <taxon>Muroidea</taxon>
        <taxon>Cricetidae</taxon>
        <taxon>Cricetinae</taxon>
        <taxon>Mesocricetus</taxon>
    </lineage>
</organism>
<feature type="domain" description="DH" evidence="8">
    <location>
        <begin position="176"/>
        <end position="358"/>
    </location>
</feature>
<dbReference type="SMART" id="SM00233">
    <property type="entry name" value="PH"/>
    <property type="match status" value="1"/>
</dbReference>
<comment type="subcellular location">
    <subcellularLocation>
        <location evidence="1">Cytoplasm</location>
    </subcellularLocation>
</comment>
<dbReference type="PROSITE" id="PS50003">
    <property type="entry name" value="PH_DOMAIN"/>
    <property type="match status" value="1"/>
</dbReference>
<keyword evidence="2" id="KW-0963">Cytoplasm</keyword>
<dbReference type="GO" id="GO:0005085">
    <property type="term" value="F:guanyl-nucleotide exchange factor activity"/>
    <property type="evidence" value="ECO:0007669"/>
    <property type="project" value="UniProtKB-KW"/>
</dbReference>
<dbReference type="GO" id="GO:0035556">
    <property type="term" value="P:intracellular signal transduction"/>
    <property type="evidence" value="ECO:0007669"/>
    <property type="project" value="InterPro"/>
</dbReference>
<dbReference type="PANTHER" id="PTHR46006">
    <property type="entry name" value="RHO GUANINE NUCLEOTIDE EXCHANGE FACTOR AT 64C, ISOFORM A"/>
    <property type="match status" value="1"/>
</dbReference>
<dbReference type="Pfam" id="PF22697">
    <property type="entry name" value="SOS1_NGEF_PH"/>
    <property type="match status" value="1"/>
</dbReference>
<dbReference type="AlphaFoldDB" id="A0A3Q0D310"/>
<evidence type="ECO:0000259" key="8">
    <source>
        <dbReference type="PROSITE" id="PS50010"/>
    </source>
</evidence>
<dbReference type="InterPro" id="IPR055251">
    <property type="entry name" value="SOS1_NGEF_PH"/>
</dbReference>
<dbReference type="Gene3D" id="1.20.900.10">
    <property type="entry name" value="Dbl homology (DH) domain"/>
    <property type="match status" value="1"/>
</dbReference>
<feature type="region of interest" description="Disordered" evidence="6">
    <location>
        <begin position="517"/>
        <end position="557"/>
    </location>
</feature>
<evidence type="ECO:0000256" key="4">
    <source>
        <dbReference type="ARBA" id="ARBA00023847"/>
    </source>
</evidence>
<dbReference type="InterPro" id="IPR051480">
    <property type="entry name" value="Endocytic_GEF_Adapter"/>
</dbReference>
<evidence type="ECO:0000313" key="10">
    <source>
        <dbReference type="RefSeq" id="XP_021087243.1"/>
    </source>
</evidence>
<evidence type="ECO:0000256" key="2">
    <source>
        <dbReference type="ARBA" id="ARBA00022490"/>
    </source>
</evidence>
<keyword evidence="3" id="KW-0344">Guanine-nucleotide releasing factor</keyword>
<accession>A0A3Q0D310</accession>
<sequence length="579" mass="66366">MNITSSDGVHLGIVCTLERERDTGHSVRLLAASWFCCRFDFHRPKRPRQNNFSMFPSPKAWNFRGRKRKQSTQDEDAISLCSLDISEPSNKRVKPLSRVTSLANLIPPVKTTPLKRFSQTLQRSISFRSESRPDILAPRAWSRNATSSSTKRRDSKLWSETFDVCVSQVLTAKEIKRQEAIFELSQGEEDLIEDLKLAKKAYHDPMLKLSIMTEQELNQIFGTLDSLIPLHEDLLRQLRDVRKPDGSTEHVGPILVGWLPCLSSYDSYCSNQVAAKALLDHKKQDHRVQDFLQRCLESPFSRKLDLWNFLDIPRSRLVKYPLLLREILRHTPNDNPDQQHLEEAINIIQGIVAEINTKTGESECRYYKERLLYLEEGQKDSLIDSSRVLCCHGELKNNRGVKLHVFLFQEVLVITRAITHNEQLCYQLYRQPIPVKDLMLEDLQDGEVRLGGSLRGAFSNNERIKNFFRVSFRNGSQSQTHSLQANDTFNKQQWLNCIRQAKEKVLCAAGQAGLLDSEGLLPEPGTETREPRGETKLEQMDQSDSESDCSMDTSEVSLECERMEQTEASCANSRPEETV</sequence>
<keyword evidence="9" id="KW-1185">Reference proteome</keyword>
<protein>
    <recommendedName>
        <fullName evidence="4">Rho guanine nucleotide exchange factor 3</fullName>
    </recommendedName>
</protein>
<dbReference type="GeneID" id="101835782"/>
<dbReference type="InterPro" id="IPR044129">
    <property type="entry name" value="PH_RhoGEF3_XPLN"/>
</dbReference>
<evidence type="ECO:0000313" key="9">
    <source>
        <dbReference type="Proteomes" id="UP000886700"/>
    </source>
</evidence>
<dbReference type="FunFam" id="1.20.900.10:FF:000010">
    <property type="entry name" value="Rho guanine nucleotide exchange factor 3 isoform 1"/>
    <property type="match status" value="1"/>
</dbReference>
<dbReference type="Proteomes" id="UP000886700">
    <property type="component" value="Unplaced"/>
</dbReference>
<dbReference type="RefSeq" id="XP_021087243.1">
    <property type="nucleotide sequence ID" value="XM_021231584.2"/>
</dbReference>
<evidence type="ECO:0000259" key="7">
    <source>
        <dbReference type="PROSITE" id="PS50003"/>
    </source>
</evidence>
<feature type="compositionally biased region" description="Basic and acidic residues" evidence="6">
    <location>
        <begin position="526"/>
        <end position="539"/>
    </location>
</feature>
<evidence type="ECO:0000256" key="1">
    <source>
        <dbReference type="ARBA" id="ARBA00004496"/>
    </source>
</evidence>
<dbReference type="PROSITE" id="PS50010">
    <property type="entry name" value="DH_2"/>
    <property type="match status" value="1"/>
</dbReference>
<dbReference type="CDD" id="cd10572">
    <property type="entry name" value="PH_RhoGEF3_XPLN"/>
    <property type="match status" value="1"/>
</dbReference>
<dbReference type="InterPro" id="IPR000219">
    <property type="entry name" value="DH_dom"/>
</dbReference>
<dbReference type="GO" id="GO:0005737">
    <property type="term" value="C:cytoplasm"/>
    <property type="evidence" value="ECO:0007669"/>
    <property type="project" value="UniProtKB-SubCell"/>
</dbReference>
<dbReference type="PANTHER" id="PTHR46006:SF2">
    <property type="entry name" value="RHO GUANINE NUCLEOTIDE EXCHANGE FACTOR 3"/>
    <property type="match status" value="1"/>
</dbReference>
<dbReference type="InterPro" id="IPR035899">
    <property type="entry name" value="DBL_dom_sf"/>
</dbReference>
<dbReference type="GO" id="GO:0035025">
    <property type="term" value="P:positive regulation of Rho protein signal transduction"/>
    <property type="evidence" value="ECO:0007669"/>
    <property type="project" value="TreeGrafter"/>
</dbReference>
<dbReference type="CTD" id="50650"/>
<dbReference type="SUPFAM" id="SSF48065">
    <property type="entry name" value="DBL homology domain (DH-domain)"/>
    <property type="match status" value="1"/>
</dbReference>
<dbReference type="SUPFAM" id="SSF50729">
    <property type="entry name" value="PH domain-like"/>
    <property type="match status" value="1"/>
</dbReference>
<dbReference type="InterPro" id="IPR001331">
    <property type="entry name" value="GDS_CDC24_CS"/>
</dbReference>
<dbReference type="InterPro" id="IPR011993">
    <property type="entry name" value="PH-like_dom_sf"/>
</dbReference>
<dbReference type="Pfam" id="PF00621">
    <property type="entry name" value="RhoGEF"/>
    <property type="match status" value="1"/>
</dbReference>
<dbReference type="Gene3D" id="2.30.29.30">
    <property type="entry name" value="Pleckstrin-homology domain (PH domain)/Phosphotyrosine-binding domain (PTB)"/>
    <property type="match status" value="1"/>
</dbReference>
<dbReference type="InterPro" id="IPR001849">
    <property type="entry name" value="PH_domain"/>
</dbReference>
<dbReference type="SMART" id="SM00325">
    <property type="entry name" value="RhoGEF"/>
    <property type="match status" value="1"/>
</dbReference>
<dbReference type="CDD" id="cd00160">
    <property type="entry name" value="RhoGEF"/>
    <property type="match status" value="1"/>
</dbReference>
<comment type="function">
    <text evidence="5">Acts as a guanine nucleotide exchange factor (GEF) for RhoA and RhoB GTPases.</text>
</comment>
<gene>
    <name evidence="10" type="primary">Arhgef3</name>
</gene>
<proteinExistence type="predicted"/>